<protein>
    <submittedName>
        <fullName evidence="1">Uncharacterized protein</fullName>
    </submittedName>
</protein>
<gene>
    <name evidence="1" type="ORF">QTG54_013457</name>
</gene>
<dbReference type="AlphaFoldDB" id="A0AAD8XYR8"/>
<evidence type="ECO:0000313" key="2">
    <source>
        <dbReference type="Proteomes" id="UP001224775"/>
    </source>
</evidence>
<dbReference type="EMBL" id="JATAAI010000032">
    <property type="protein sequence ID" value="KAK1735751.1"/>
    <property type="molecule type" value="Genomic_DNA"/>
</dbReference>
<name>A0AAD8XYR8_9STRA</name>
<dbReference type="Proteomes" id="UP001224775">
    <property type="component" value="Unassembled WGS sequence"/>
</dbReference>
<sequence length="100" mass="11784">MKEQPTNHTGGPLLEQRFRQYLSAFDGKKKDFSEVEHLFDAIFHKDFFETTNNSQQQQTVSRDQTKAIHSMYFAMGTSATLIHYRRISLHTIDISYHLFQ</sequence>
<comment type="caution">
    <text evidence="1">The sequence shown here is derived from an EMBL/GenBank/DDBJ whole genome shotgun (WGS) entry which is preliminary data.</text>
</comment>
<reference evidence="1" key="1">
    <citation type="submission" date="2023-06" db="EMBL/GenBank/DDBJ databases">
        <title>Survivors Of The Sea: Transcriptome response of Skeletonema marinoi to long-term dormancy.</title>
        <authorList>
            <person name="Pinder M.I.M."/>
            <person name="Kourtchenko O."/>
            <person name="Robertson E.K."/>
            <person name="Larsson T."/>
            <person name="Maumus F."/>
            <person name="Osuna-Cruz C.M."/>
            <person name="Vancaester E."/>
            <person name="Stenow R."/>
            <person name="Vandepoele K."/>
            <person name="Ploug H."/>
            <person name="Bruchert V."/>
            <person name="Godhe A."/>
            <person name="Topel M."/>
        </authorList>
    </citation>
    <scope>NUCLEOTIDE SEQUENCE</scope>
    <source>
        <strain evidence="1">R05AC</strain>
    </source>
</reference>
<evidence type="ECO:0000313" key="1">
    <source>
        <dbReference type="EMBL" id="KAK1735751.1"/>
    </source>
</evidence>
<keyword evidence="2" id="KW-1185">Reference proteome</keyword>
<accession>A0AAD8XYR8</accession>
<proteinExistence type="predicted"/>
<organism evidence="1 2">
    <name type="scientific">Skeletonema marinoi</name>
    <dbReference type="NCBI Taxonomy" id="267567"/>
    <lineage>
        <taxon>Eukaryota</taxon>
        <taxon>Sar</taxon>
        <taxon>Stramenopiles</taxon>
        <taxon>Ochrophyta</taxon>
        <taxon>Bacillariophyta</taxon>
        <taxon>Coscinodiscophyceae</taxon>
        <taxon>Thalassiosirophycidae</taxon>
        <taxon>Thalassiosirales</taxon>
        <taxon>Skeletonemataceae</taxon>
        <taxon>Skeletonema</taxon>
        <taxon>Skeletonema marinoi-dohrnii complex</taxon>
    </lineage>
</organism>